<reference evidence="4" key="1">
    <citation type="submission" date="2020-05" db="EMBL/GenBank/DDBJ databases">
        <authorList>
            <person name="Chiriac C."/>
            <person name="Salcher M."/>
            <person name="Ghai R."/>
            <person name="Kavagutti S V."/>
        </authorList>
    </citation>
    <scope>NUCLEOTIDE SEQUENCE</scope>
</reference>
<keyword evidence="3" id="KW-0456">Lyase</keyword>
<comment type="similarity">
    <text evidence="1">Belongs to the enoyl-CoA hydratase/isomerase family.</text>
</comment>
<dbReference type="InterPro" id="IPR001753">
    <property type="entry name" value="Enoyl-CoA_hydra/iso"/>
</dbReference>
<accession>A0A6J7GCJ0</accession>
<gene>
    <name evidence="4" type="ORF">UFOPK3605_00690</name>
</gene>
<dbReference type="PANTHER" id="PTHR11941:SF169">
    <property type="entry name" value="(7AS)-7A-METHYL-1,5-DIOXO-2,3,5,6,7,7A-HEXAHYDRO-1H-INDENE-CARBOXYL-COA HYDROLASE"/>
    <property type="match status" value="1"/>
</dbReference>
<keyword evidence="2" id="KW-0443">Lipid metabolism</keyword>
<proteinExistence type="inferred from homology"/>
<sequence>MSNEQVVLDWPQPRLARIRIVRPPLNALSQSLLVELAVIAEGLLKVDDLGAVVVAGSDRAFAAGADIAEFSDAQAAASVSATFRRAFDAVASIHRPVIAAIRGFALGGGLELALACDLRVAGDTARLGQPEVLLGIIPGAGGTQRLPRLVGPARAKEMVWSGRTVKAQEALDFGLVDRVVADGEVEETALAWASSLAAGASVAIGLAKRAIDSGLDGSLSAGLDREAEAFTEAFSTKDAAVGIKSFLTDGPGKAKFTGT</sequence>
<name>A0A6J7GCJ0_9ZZZZ</name>
<dbReference type="Pfam" id="PF00378">
    <property type="entry name" value="ECH_1"/>
    <property type="match status" value="1"/>
</dbReference>
<evidence type="ECO:0000256" key="2">
    <source>
        <dbReference type="ARBA" id="ARBA00023098"/>
    </source>
</evidence>
<dbReference type="EMBL" id="CAFBMM010000025">
    <property type="protein sequence ID" value="CAB4904736.1"/>
    <property type="molecule type" value="Genomic_DNA"/>
</dbReference>
<dbReference type="GO" id="GO:0006635">
    <property type="term" value="P:fatty acid beta-oxidation"/>
    <property type="evidence" value="ECO:0007669"/>
    <property type="project" value="TreeGrafter"/>
</dbReference>
<evidence type="ECO:0000313" key="4">
    <source>
        <dbReference type="EMBL" id="CAB4904736.1"/>
    </source>
</evidence>
<dbReference type="PANTHER" id="PTHR11941">
    <property type="entry name" value="ENOYL-COA HYDRATASE-RELATED"/>
    <property type="match status" value="1"/>
</dbReference>
<dbReference type="AlphaFoldDB" id="A0A6J7GCJ0"/>
<organism evidence="4">
    <name type="scientific">freshwater metagenome</name>
    <dbReference type="NCBI Taxonomy" id="449393"/>
    <lineage>
        <taxon>unclassified sequences</taxon>
        <taxon>metagenomes</taxon>
        <taxon>ecological metagenomes</taxon>
    </lineage>
</organism>
<dbReference type="InterPro" id="IPR018376">
    <property type="entry name" value="Enoyl-CoA_hyd/isom_CS"/>
</dbReference>
<dbReference type="InterPro" id="IPR029045">
    <property type="entry name" value="ClpP/crotonase-like_dom_sf"/>
</dbReference>
<dbReference type="Gene3D" id="3.90.226.10">
    <property type="entry name" value="2-enoyl-CoA Hydratase, Chain A, domain 1"/>
    <property type="match status" value="1"/>
</dbReference>
<dbReference type="CDD" id="cd06558">
    <property type="entry name" value="crotonase-like"/>
    <property type="match status" value="1"/>
</dbReference>
<dbReference type="PROSITE" id="PS00166">
    <property type="entry name" value="ENOYL_COA_HYDRATASE"/>
    <property type="match status" value="1"/>
</dbReference>
<dbReference type="GO" id="GO:0016829">
    <property type="term" value="F:lyase activity"/>
    <property type="evidence" value="ECO:0007669"/>
    <property type="project" value="UniProtKB-KW"/>
</dbReference>
<dbReference type="SUPFAM" id="SSF52096">
    <property type="entry name" value="ClpP/crotonase"/>
    <property type="match status" value="1"/>
</dbReference>
<evidence type="ECO:0000256" key="1">
    <source>
        <dbReference type="ARBA" id="ARBA00005254"/>
    </source>
</evidence>
<dbReference type="FunFam" id="3.90.226.10:FF:000009">
    <property type="entry name" value="Carnitinyl-CoA dehydratase"/>
    <property type="match status" value="1"/>
</dbReference>
<protein>
    <submittedName>
        <fullName evidence="4">Unannotated protein</fullName>
    </submittedName>
</protein>
<evidence type="ECO:0000256" key="3">
    <source>
        <dbReference type="ARBA" id="ARBA00023239"/>
    </source>
</evidence>